<gene>
    <name evidence="4" type="ORF">LCGC14_0013350</name>
</gene>
<dbReference type="GO" id="GO:0016787">
    <property type="term" value="F:hydrolase activity"/>
    <property type="evidence" value="ECO:0007669"/>
    <property type="project" value="UniProtKB-KW"/>
</dbReference>
<protein>
    <recommendedName>
        <fullName evidence="5">Metallo-beta-lactamase domain-containing protein</fullName>
    </recommendedName>
</protein>
<dbReference type="Pfam" id="PF10996">
    <property type="entry name" value="Beta-Casp"/>
    <property type="match status" value="1"/>
</dbReference>
<dbReference type="PANTHER" id="PTHR11203:SF37">
    <property type="entry name" value="INTEGRATOR COMPLEX SUBUNIT 11"/>
    <property type="match status" value="1"/>
</dbReference>
<dbReference type="CDD" id="cd16295">
    <property type="entry name" value="TTHA0252-CPSF-like_MBL-fold"/>
    <property type="match status" value="1"/>
</dbReference>
<comment type="caution">
    <text evidence="4">The sequence shown here is derived from an EMBL/GenBank/DDBJ whole genome shotgun (WGS) entry which is preliminary data.</text>
</comment>
<evidence type="ECO:0000259" key="3">
    <source>
        <dbReference type="SMART" id="SM01027"/>
    </source>
</evidence>
<keyword evidence="1" id="KW-0378">Hydrolase</keyword>
<dbReference type="Pfam" id="PF00753">
    <property type="entry name" value="Lactamase_B"/>
    <property type="match status" value="1"/>
</dbReference>
<dbReference type="InterPro" id="IPR001279">
    <property type="entry name" value="Metallo-B-lactamas"/>
</dbReference>
<proteinExistence type="predicted"/>
<dbReference type="EMBL" id="LAZR01000002">
    <property type="protein sequence ID" value="KKO11831.1"/>
    <property type="molecule type" value="Genomic_DNA"/>
</dbReference>
<dbReference type="Gene3D" id="3.40.50.10890">
    <property type="match status" value="1"/>
</dbReference>
<dbReference type="InterPro" id="IPR011108">
    <property type="entry name" value="RMMBL"/>
</dbReference>
<dbReference type="SUPFAM" id="SSF56281">
    <property type="entry name" value="Metallo-hydrolase/oxidoreductase"/>
    <property type="match status" value="1"/>
</dbReference>
<dbReference type="SMART" id="SM01027">
    <property type="entry name" value="Beta-Casp"/>
    <property type="match status" value="1"/>
</dbReference>
<dbReference type="PANTHER" id="PTHR11203">
    <property type="entry name" value="CLEAVAGE AND POLYADENYLATION SPECIFICITY FACTOR FAMILY MEMBER"/>
    <property type="match status" value="1"/>
</dbReference>
<dbReference type="AlphaFoldDB" id="A0A0F9W3I4"/>
<feature type="domain" description="Beta-Casp" evidence="3">
    <location>
        <begin position="249"/>
        <end position="384"/>
    </location>
</feature>
<dbReference type="InterPro" id="IPR050698">
    <property type="entry name" value="MBL"/>
</dbReference>
<dbReference type="InterPro" id="IPR036866">
    <property type="entry name" value="RibonucZ/Hydroxyglut_hydro"/>
</dbReference>
<feature type="domain" description="Metallo-beta-lactamase" evidence="2">
    <location>
        <begin position="17"/>
        <end position="231"/>
    </location>
</feature>
<dbReference type="InterPro" id="IPR022712">
    <property type="entry name" value="Beta_Casp"/>
</dbReference>
<dbReference type="Gene3D" id="3.60.15.10">
    <property type="entry name" value="Ribonuclease Z/Hydroxyacylglutathione hydrolase-like"/>
    <property type="match status" value="1"/>
</dbReference>
<dbReference type="SMART" id="SM00849">
    <property type="entry name" value="Lactamase_B"/>
    <property type="match status" value="1"/>
</dbReference>
<evidence type="ECO:0008006" key="5">
    <source>
        <dbReference type="Google" id="ProtNLM"/>
    </source>
</evidence>
<sequence length="471" mass="52275">MENYPGFEHHGATQGVTGSCHRYLAAPDLHFLIDCGLFQGRDAIGDTLDIHRIEFDISAVRALLVTHVHIDHIGRLPYLLAAGFNGPIYCSEPSARLLPLVIEDALKVGFTRDAALIRRFLDTVDKQLVALPYRQWHTVAETDDASVRIRLQRAGHILGSAYIEIESCYKADDWRHRTVYSGDLGAPHAPLLHAPESPEYADTLVIESTYGNRVHENRETRRQRLHSVLSHALQNRGTVMIPAFSIGRTQELLYELEGLIYQGRHNGDSGWADLQVIVDSPLAARFTTVYRELKPFWDDEAQDTLRAGRHPLDFDSLYTVDSHEEHLQTVAYLAKTRQPAVVIAASGMAAGGRIVNYLKAMLPDPVHDVLFVGYQARGTLGYQLQQLPAGSEASVEIDGERVKVACPITSIGGYSAHADQQDLLNFVAGMQAWPQQIRLVHGESRARETLKAAFQAMAAEAGRELEVVVPT</sequence>
<accession>A0A0F9W3I4</accession>
<dbReference type="Pfam" id="PF07521">
    <property type="entry name" value="RMMBL"/>
    <property type="match status" value="1"/>
</dbReference>
<reference evidence="4" key="1">
    <citation type="journal article" date="2015" name="Nature">
        <title>Complex archaea that bridge the gap between prokaryotes and eukaryotes.</title>
        <authorList>
            <person name="Spang A."/>
            <person name="Saw J.H."/>
            <person name="Jorgensen S.L."/>
            <person name="Zaremba-Niedzwiedzka K."/>
            <person name="Martijn J."/>
            <person name="Lind A.E."/>
            <person name="van Eijk R."/>
            <person name="Schleper C."/>
            <person name="Guy L."/>
            <person name="Ettema T.J."/>
        </authorList>
    </citation>
    <scope>NUCLEOTIDE SEQUENCE</scope>
</reference>
<name>A0A0F9W3I4_9ZZZZ</name>
<organism evidence="4">
    <name type="scientific">marine sediment metagenome</name>
    <dbReference type="NCBI Taxonomy" id="412755"/>
    <lineage>
        <taxon>unclassified sequences</taxon>
        <taxon>metagenomes</taxon>
        <taxon>ecological metagenomes</taxon>
    </lineage>
</organism>
<evidence type="ECO:0000256" key="1">
    <source>
        <dbReference type="ARBA" id="ARBA00022801"/>
    </source>
</evidence>
<evidence type="ECO:0000313" key="4">
    <source>
        <dbReference type="EMBL" id="KKO11831.1"/>
    </source>
</evidence>
<evidence type="ECO:0000259" key="2">
    <source>
        <dbReference type="SMART" id="SM00849"/>
    </source>
</evidence>
<dbReference type="GO" id="GO:0004521">
    <property type="term" value="F:RNA endonuclease activity"/>
    <property type="evidence" value="ECO:0007669"/>
    <property type="project" value="TreeGrafter"/>
</dbReference>